<keyword evidence="1" id="KW-0472">Membrane</keyword>
<reference evidence="2 3" key="1">
    <citation type="submission" date="2024-09" db="EMBL/GenBank/DDBJ databases">
        <title>Floridaenema gen nov. (Aerosakkonemataceae, Aerosakkonematales ord. nov., Cyanobacteria) from benthic tropical and subtropical fresh waters, with the description of four new species.</title>
        <authorList>
            <person name="Moretto J.A."/>
            <person name="Berthold D.E."/>
            <person name="Lefler F.W."/>
            <person name="Huang I.-S."/>
            <person name="Laughinghouse H. IV."/>
        </authorList>
    </citation>
    <scope>NUCLEOTIDE SEQUENCE [LARGE SCALE GENOMIC DNA]</scope>
    <source>
        <strain evidence="2 3">BLCC-F167</strain>
    </source>
</reference>
<accession>A0ABV4WYV1</accession>
<keyword evidence="1" id="KW-0812">Transmembrane</keyword>
<proteinExistence type="predicted"/>
<protein>
    <submittedName>
        <fullName evidence="2">Uncharacterized protein</fullName>
    </submittedName>
</protein>
<keyword evidence="3" id="KW-1185">Reference proteome</keyword>
<dbReference type="RefSeq" id="WP_413282095.1">
    <property type="nucleotide sequence ID" value="NZ_JBHFNT010000328.1"/>
</dbReference>
<dbReference type="EMBL" id="JBHFNT010000328">
    <property type="protein sequence ID" value="MFB2839836.1"/>
    <property type="molecule type" value="Genomic_DNA"/>
</dbReference>
<keyword evidence="1" id="KW-1133">Transmembrane helix</keyword>
<feature type="transmembrane region" description="Helical" evidence="1">
    <location>
        <begin position="132"/>
        <end position="154"/>
    </location>
</feature>
<evidence type="ECO:0000313" key="3">
    <source>
        <dbReference type="Proteomes" id="UP001576780"/>
    </source>
</evidence>
<evidence type="ECO:0000256" key="1">
    <source>
        <dbReference type="SAM" id="Phobius"/>
    </source>
</evidence>
<evidence type="ECO:0000313" key="2">
    <source>
        <dbReference type="EMBL" id="MFB2839836.1"/>
    </source>
</evidence>
<organism evidence="2 3">
    <name type="scientific">Floridaenema evergladense BLCC-F167</name>
    <dbReference type="NCBI Taxonomy" id="3153639"/>
    <lineage>
        <taxon>Bacteria</taxon>
        <taxon>Bacillati</taxon>
        <taxon>Cyanobacteriota</taxon>
        <taxon>Cyanophyceae</taxon>
        <taxon>Oscillatoriophycideae</taxon>
        <taxon>Aerosakkonematales</taxon>
        <taxon>Aerosakkonemataceae</taxon>
        <taxon>Floridanema</taxon>
        <taxon>Floridanema evergladense</taxon>
    </lineage>
</organism>
<name>A0ABV4WYV1_9CYAN</name>
<dbReference type="Proteomes" id="UP001576780">
    <property type="component" value="Unassembled WGS sequence"/>
</dbReference>
<sequence length="219" mass="25587">MTEIKDLTCSNSKENLFFSLWETVIERQEEAQWRYPDFVPLFNIRESYKGIEYSIQFCGLGEKAWEIERCIKQVDLKGFPIDTEWKPMEMLVTDLGTELDLIFDRFPNQSYLETELTKLVQQSKPKSRLNNFSNLLTTIGYFFTPIIVVMYFIISGQSNLSRLYTRSPEITINSKLPPDQVSCSDSKCFRQTFTYFVKSKNGEIITVNIEHDTTSNTKN</sequence>
<comment type="caution">
    <text evidence="2">The sequence shown here is derived from an EMBL/GenBank/DDBJ whole genome shotgun (WGS) entry which is preliminary data.</text>
</comment>
<gene>
    <name evidence="2" type="ORF">ACE1CA_35560</name>
</gene>